<proteinExistence type="predicted"/>
<dbReference type="SUPFAM" id="SSF56112">
    <property type="entry name" value="Protein kinase-like (PK-like)"/>
    <property type="match status" value="1"/>
</dbReference>
<evidence type="ECO:0000313" key="4">
    <source>
        <dbReference type="Proteomes" id="UP000053732"/>
    </source>
</evidence>
<accession>A0A0G4PMI0</accession>
<feature type="coiled-coil region" evidence="1">
    <location>
        <begin position="469"/>
        <end position="496"/>
    </location>
</feature>
<dbReference type="PANTHER" id="PTHR36091">
    <property type="entry name" value="ALTERED INHERITANCE OF MITOCHONDRIA PROTEIN 9, MITOCHONDRIAL"/>
    <property type="match status" value="1"/>
</dbReference>
<name>A0A0G4PMI0_PENC3</name>
<dbReference type="InterPro" id="IPR002575">
    <property type="entry name" value="Aminoglycoside_PTrfase"/>
</dbReference>
<keyword evidence="1" id="KW-0175">Coiled coil</keyword>
<dbReference type="PANTHER" id="PTHR36091:SF2">
    <property type="entry name" value="AMINOGLYCOSIDE PHOSPHOTRANSFERASE DOMAIN-CONTAINING PROTEIN"/>
    <property type="match status" value="1"/>
</dbReference>
<dbReference type="Gene3D" id="3.90.1200.10">
    <property type="match status" value="1"/>
</dbReference>
<organism evidence="3 4">
    <name type="scientific">Penicillium camemberti (strain FM 013)</name>
    <dbReference type="NCBI Taxonomy" id="1429867"/>
    <lineage>
        <taxon>Eukaryota</taxon>
        <taxon>Fungi</taxon>
        <taxon>Dikarya</taxon>
        <taxon>Ascomycota</taxon>
        <taxon>Pezizomycotina</taxon>
        <taxon>Eurotiomycetes</taxon>
        <taxon>Eurotiomycetidae</taxon>
        <taxon>Eurotiales</taxon>
        <taxon>Aspergillaceae</taxon>
        <taxon>Penicillium</taxon>
    </lineage>
</organism>
<dbReference type="GO" id="GO:0005739">
    <property type="term" value="C:mitochondrion"/>
    <property type="evidence" value="ECO:0007669"/>
    <property type="project" value="TreeGrafter"/>
</dbReference>
<keyword evidence="3" id="KW-0418">Kinase</keyword>
<dbReference type="EMBL" id="HG793156">
    <property type="protein sequence ID" value="CRL27650.1"/>
    <property type="molecule type" value="Genomic_DNA"/>
</dbReference>
<dbReference type="STRING" id="1429867.A0A0G4PMI0"/>
<keyword evidence="3" id="KW-0808">Transferase</keyword>
<protein>
    <submittedName>
        <fullName evidence="3">Protein kinase-like domain</fullName>
    </submittedName>
</protein>
<reference evidence="3 4" key="1">
    <citation type="journal article" date="2014" name="Nat. Commun.">
        <title>Multiple recent horizontal transfers of a large genomic region in cheese making fungi.</title>
        <authorList>
            <person name="Cheeseman K."/>
            <person name="Ropars J."/>
            <person name="Renault P."/>
            <person name="Dupont J."/>
            <person name="Gouzy J."/>
            <person name="Branca A."/>
            <person name="Abraham A.L."/>
            <person name="Ceppi M."/>
            <person name="Conseiller E."/>
            <person name="Debuchy R."/>
            <person name="Malagnac F."/>
            <person name="Goarin A."/>
            <person name="Silar P."/>
            <person name="Lacoste S."/>
            <person name="Sallet E."/>
            <person name="Bensimon A."/>
            <person name="Giraud T."/>
            <person name="Brygoo Y."/>
        </authorList>
    </citation>
    <scope>NUCLEOTIDE SEQUENCE [LARGE SCALE GENOMIC DNA]</scope>
    <source>
        <strain evidence="4">FM 013</strain>
    </source>
</reference>
<sequence>MRQLSRCFSPYSKSLPRRMSSISDNPDLFEYTSGRFLFNEELRRAERHIKFDVDALARAACDSVGRHLNDLASITKLTEGGFNRILQVTFNDGYAVLARLPYKTTVPRHHAVASEAATLALLHAYGVPVPKVFAYSPDQTNAVGAGYMLLEKLEGTPLSDQWFSMDTKTRVKVMRQIVDMERRFMSIQFPASGSLYHRRDLHSSQHSIPVSDDIVVGPTAQHEWWYRERASLKVDRGPWNTFSTCFEAPAKREIEFCERFGKPRLHVERYLREIHQFQTISPIPHQHLLANYLKLAPYLDVPPDHRMSRPTLRHPDFSPSNILLNTSNDVVGIIDWQHTVILPLCLCAGIPDHFQNWGDLLSETLSKPEVKLPNNFDQLSHEEQETIQETMRRRIVHFYYAALTMKSLPDHFDAIRSENCMLRAKLFHHAQAPWEGDSVSLKYAMLQVLENWPMSLDEGAQTRAVERPIRFSEEEIQKCSKDYRQEQEKLQELGEMRDLIGTDALGWVSSEDELERCRGVIQSIKDGLMEYSTTEMEKTAIISHFPFDDHEENE</sequence>
<dbReference type="AlphaFoldDB" id="A0A0G4PMI0"/>
<dbReference type="Gene3D" id="3.30.200.20">
    <property type="entry name" value="Phosphorylase Kinase, domain 1"/>
    <property type="match status" value="1"/>
</dbReference>
<evidence type="ECO:0000313" key="3">
    <source>
        <dbReference type="EMBL" id="CRL27650.1"/>
    </source>
</evidence>
<dbReference type="Pfam" id="PF01636">
    <property type="entry name" value="APH"/>
    <property type="match status" value="1"/>
</dbReference>
<gene>
    <name evidence="3" type="ORF">PCAMFM013_S023g000108</name>
</gene>
<evidence type="ECO:0000259" key="2">
    <source>
        <dbReference type="Pfam" id="PF01636"/>
    </source>
</evidence>
<dbReference type="GO" id="GO:0016301">
    <property type="term" value="F:kinase activity"/>
    <property type="evidence" value="ECO:0007669"/>
    <property type="project" value="UniProtKB-KW"/>
</dbReference>
<feature type="domain" description="Aminoglycoside phosphotransferase" evidence="2">
    <location>
        <begin position="104"/>
        <end position="341"/>
    </location>
</feature>
<evidence type="ECO:0000256" key="1">
    <source>
        <dbReference type="SAM" id="Coils"/>
    </source>
</evidence>
<keyword evidence="4" id="KW-1185">Reference proteome</keyword>
<dbReference type="InterPro" id="IPR051035">
    <property type="entry name" value="Mito_inheritance_9"/>
</dbReference>
<dbReference type="Proteomes" id="UP000053732">
    <property type="component" value="Unassembled WGS sequence"/>
</dbReference>
<dbReference type="InterPro" id="IPR011009">
    <property type="entry name" value="Kinase-like_dom_sf"/>
</dbReference>